<dbReference type="Gene3D" id="2.70.70.10">
    <property type="entry name" value="Glucose Permease (Domain IIA)"/>
    <property type="match status" value="1"/>
</dbReference>
<proteinExistence type="predicted"/>
<dbReference type="RefSeq" id="WP_003432453.1">
    <property type="nucleotide sequence ID" value="NZ_BAABSG010000007.1"/>
</dbReference>
<dbReference type="EMBL" id="LK932861">
    <property type="protein sequence ID" value="CDS97005.1"/>
    <property type="molecule type" value="Genomic_DNA"/>
</dbReference>
<feature type="domain" description="M23ase beta-sheet core" evidence="2">
    <location>
        <begin position="119"/>
        <end position="217"/>
    </location>
</feature>
<dbReference type="CDD" id="cd12797">
    <property type="entry name" value="M23_peptidase"/>
    <property type="match status" value="1"/>
</dbReference>
<feature type="transmembrane region" description="Helical" evidence="1">
    <location>
        <begin position="12"/>
        <end position="30"/>
    </location>
</feature>
<dbReference type="InterPro" id="IPR011055">
    <property type="entry name" value="Dup_hybrid_motif"/>
</dbReference>
<dbReference type="GO" id="GO:0004222">
    <property type="term" value="F:metalloendopeptidase activity"/>
    <property type="evidence" value="ECO:0007669"/>
    <property type="project" value="TreeGrafter"/>
</dbReference>
<reference evidence="6 7" key="2">
    <citation type="submission" date="2019-02" db="EMBL/GenBank/DDBJ databases">
        <authorList>
            <consortium name="Pathogen Informatics"/>
        </authorList>
    </citation>
    <scope>NUCLEOTIDE SEQUENCE [LARGE SCALE GENOMIC DNA]</scope>
    <source>
        <strain evidence="7">clo34</strain>
        <strain evidence="6">Clo34</strain>
    </source>
</reference>
<dbReference type="SUPFAM" id="SSF51261">
    <property type="entry name" value="Duplicated hybrid motif"/>
    <property type="match status" value="1"/>
</dbReference>
<evidence type="ECO:0000313" key="7">
    <source>
        <dbReference type="Proteomes" id="UP000411588"/>
    </source>
</evidence>
<reference evidence="5" key="1">
    <citation type="submission" date="2014-07" db="EMBL/GenBank/DDBJ databases">
        <authorList>
            <person name="Monot Marc"/>
        </authorList>
    </citation>
    <scope>NUCLEOTIDE SEQUENCE</scope>
    <source>
        <strain evidence="5">7032989</strain>
        <strain evidence="4">7032994</strain>
    </source>
</reference>
<sequence length="222" mass="24657">MKKKLLEKDGFYLSLFVCVCLLAVGGVWFTNNNVDKLASNKGIMENANKDSEEEIHLIEKDKKDAIPTATDSKQNLEKAKSKEENKSSTTKLNYIGDKVIRGYSEKEPSYSKTLDVWETHKGVDISCTKGKEVKSLLNGIVVDVFDDEEYGQSVKIKSDNNIVVVYSNLDKNVSVKKEQKVTEGQSLGTVGSTSQIESEEGIHVHLEAYSGEKSIDPMSLIK</sequence>
<dbReference type="Pfam" id="PF01551">
    <property type="entry name" value="Peptidase_M23"/>
    <property type="match status" value="1"/>
</dbReference>
<evidence type="ECO:0000313" key="6">
    <source>
        <dbReference type="EMBL" id="VFD33713.1"/>
    </source>
</evidence>
<dbReference type="PATRIC" id="fig|1496.1373.peg.2985"/>
<dbReference type="Proteomes" id="UP000411588">
    <property type="component" value="Unassembled WGS sequence"/>
</dbReference>
<name>A0A031WEL6_CLODI</name>
<dbReference type="AlphaFoldDB" id="A0A031WEL6"/>
<dbReference type="PANTHER" id="PTHR21666">
    <property type="entry name" value="PEPTIDASE-RELATED"/>
    <property type="match status" value="1"/>
</dbReference>
<evidence type="ECO:0000256" key="1">
    <source>
        <dbReference type="SAM" id="Phobius"/>
    </source>
</evidence>
<dbReference type="EMBL" id="LK932347">
    <property type="protein sequence ID" value="CDS83085.1"/>
    <property type="molecule type" value="Genomic_DNA"/>
</dbReference>
<keyword evidence="1" id="KW-0812">Transmembrane</keyword>
<evidence type="ECO:0000313" key="3">
    <source>
        <dbReference type="EMBL" id="CDS82950.1"/>
    </source>
</evidence>
<dbReference type="EMBL" id="LK932465">
    <property type="protein sequence ID" value="CDS82950.1"/>
    <property type="molecule type" value="Genomic_DNA"/>
</dbReference>
<evidence type="ECO:0000259" key="2">
    <source>
        <dbReference type="Pfam" id="PF01551"/>
    </source>
</evidence>
<organism evidence="5">
    <name type="scientific">Clostridioides difficile</name>
    <name type="common">Peptoclostridium difficile</name>
    <dbReference type="NCBI Taxonomy" id="1496"/>
    <lineage>
        <taxon>Bacteria</taxon>
        <taxon>Bacillati</taxon>
        <taxon>Bacillota</taxon>
        <taxon>Clostridia</taxon>
        <taxon>Peptostreptococcales</taxon>
        <taxon>Peptostreptococcaceae</taxon>
        <taxon>Clostridioides</taxon>
    </lineage>
</organism>
<dbReference type="InterPro" id="IPR016047">
    <property type="entry name" value="M23ase_b-sheet_dom"/>
</dbReference>
<evidence type="ECO:0000313" key="4">
    <source>
        <dbReference type="EMBL" id="CDS83085.1"/>
    </source>
</evidence>
<dbReference type="KEGG" id="pdf:CD630DERM_01250"/>
<keyword evidence="1" id="KW-0472">Membrane</keyword>
<dbReference type="InterPro" id="IPR050570">
    <property type="entry name" value="Cell_wall_metabolism_enzyme"/>
</dbReference>
<dbReference type="GeneID" id="66352672"/>
<dbReference type="EMBL" id="CAADAN010000010">
    <property type="protein sequence ID" value="VFD33713.1"/>
    <property type="molecule type" value="Genomic_DNA"/>
</dbReference>
<keyword evidence="1" id="KW-1133">Transmembrane helix</keyword>
<dbReference type="PANTHER" id="PTHR21666:SF270">
    <property type="entry name" value="MUREIN HYDROLASE ACTIVATOR ENVC"/>
    <property type="match status" value="1"/>
</dbReference>
<protein>
    <submittedName>
        <fullName evidence="5 6">Cell wall endopeptidase</fullName>
    </submittedName>
    <submittedName>
        <fullName evidence="3">Stage II sporulation protein Q</fullName>
    </submittedName>
</protein>
<accession>A0A031WEL6</accession>
<evidence type="ECO:0000313" key="5">
    <source>
        <dbReference type="EMBL" id="CDS97005.1"/>
    </source>
</evidence>
<gene>
    <name evidence="3" type="primary">spoIIQ</name>
    <name evidence="5" type="ORF">BN1095_210017</name>
    <name evidence="3" type="ORF">BN1096_160016</name>
    <name evidence="4" type="ORF">BN1097_140016</name>
    <name evidence="6" type="ORF">SAMEA1402399_02759</name>
</gene>